<proteinExistence type="predicted"/>
<dbReference type="Pfam" id="PF00072">
    <property type="entry name" value="Response_reg"/>
    <property type="match status" value="1"/>
</dbReference>
<dbReference type="GO" id="GO:0032993">
    <property type="term" value="C:protein-DNA complex"/>
    <property type="evidence" value="ECO:0007669"/>
    <property type="project" value="TreeGrafter"/>
</dbReference>
<dbReference type="AlphaFoldDB" id="A0A1F6GRH7"/>
<dbReference type="PANTHER" id="PTHR48111">
    <property type="entry name" value="REGULATOR OF RPOS"/>
    <property type="match status" value="1"/>
</dbReference>
<sequence length="242" mass="26825">MSLTPVLLVEDDPHGIELLTKYLGNHHFALTVARDETEALAALDQPNRPWFLITDLNLKDDPNAGLSLIAKLRQNPRWAELPILVLSGRGDAAVILKALELGASDYMTKPYRLEELAKRCDRLARQSLLFDLALPAQRPPKGVRELSLEVLQAAVQGWELVSGKNKVELAIESGEWKVHANPNGSYSARTLDRYLNLETLPHKPNLGKVLRTVEFVAQRVVLPPSLAQKLARLSQGLSEGLL</sequence>
<evidence type="ECO:0000313" key="6">
    <source>
        <dbReference type="EMBL" id="OGH00680.1"/>
    </source>
</evidence>
<dbReference type="Gene3D" id="3.40.50.2300">
    <property type="match status" value="1"/>
</dbReference>
<dbReference type="InterPro" id="IPR039420">
    <property type="entry name" value="WalR-like"/>
</dbReference>
<protein>
    <recommendedName>
        <fullName evidence="5">Response regulatory domain-containing protein</fullName>
    </recommendedName>
</protein>
<dbReference type="PROSITE" id="PS50110">
    <property type="entry name" value="RESPONSE_REGULATORY"/>
    <property type="match status" value="1"/>
</dbReference>
<evidence type="ECO:0000256" key="3">
    <source>
        <dbReference type="ARBA" id="ARBA00023163"/>
    </source>
</evidence>
<dbReference type="EMBL" id="MFNF01000043">
    <property type="protein sequence ID" value="OGH00680.1"/>
    <property type="molecule type" value="Genomic_DNA"/>
</dbReference>
<gene>
    <name evidence="6" type="ORF">A2557_03325</name>
</gene>
<keyword evidence="1" id="KW-0805">Transcription regulation</keyword>
<dbReference type="InterPro" id="IPR011006">
    <property type="entry name" value="CheY-like_superfamily"/>
</dbReference>
<dbReference type="InterPro" id="IPR001789">
    <property type="entry name" value="Sig_transdc_resp-reg_receiver"/>
</dbReference>
<dbReference type="GO" id="GO:0000976">
    <property type="term" value="F:transcription cis-regulatory region binding"/>
    <property type="evidence" value="ECO:0007669"/>
    <property type="project" value="TreeGrafter"/>
</dbReference>
<evidence type="ECO:0000259" key="5">
    <source>
        <dbReference type="PROSITE" id="PS50110"/>
    </source>
</evidence>
<dbReference type="GO" id="GO:0006355">
    <property type="term" value="P:regulation of DNA-templated transcription"/>
    <property type="evidence" value="ECO:0007669"/>
    <property type="project" value="TreeGrafter"/>
</dbReference>
<evidence type="ECO:0000313" key="7">
    <source>
        <dbReference type="Proteomes" id="UP000177583"/>
    </source>
</evidence>
<evidence type="ECO:0000256" key="1">
    <source>
        <dbReference type="ARBA" id="ARBA00023015"/>
    </source>
</evidence>
<evidence type="ECO:0000256" key="2">
    <source>
        <dbReference type="ARBA" id="ARBA00023125"/>
    </source>
</evidence>
<dbReference type="SUPFAM" id="SSF52172">
    <property type="entry name" value="CheY-like"/>
    <property type="match status" value="1"/>
</dbReference>
<feature type="domain" description="Response regulatory" evidence="5">
    <location>
        <begin position="5"/>
        <end position="124"/>
    </location>
</feature>
<comment type="caution">
    <text evidence="6">The sequence shown here is derived from an EMBL/GenBank/DDBJ whole genome shotgun (WGS) entry which is preliminary data.</text>
</comment>
<keyword evidence="3" id="KW-0804">Transcription</keyword>
<evidence type="ECO:0000256" key="4">
    <source>
        <dbReference type="PROSITE-ProRule" id="PRU00169"/>
    </source>
</evidence>
<dbReference type="CDD" id="cd00156">
    <property type="entry name" value="REC"/>
    <property type="match status" value="1"/>
</dbReference>
<feature type="modified residue" description="4-aspartylphosphate" evidence="4">
    <location>
        <position position="55"/>
    </location>
</feature>
<dbReference type="CDD" id="cd22890">
    <property type="entry name" value="ChiS-DBD"/>
    <property type="match status" value="1"/>
</dbReference>
<dbReference type="GO" id="GO:0000156">
    <property type="term" value="F:phosphorelay response regulator activity"/>
    <property type="evidence" value="ECO:0007669"/>
    <property type="project" value="TreeGrafter"/>
</dbReference>
<dbReference type="PANTHER" id="PTHR48111:SF67">
    <property type="entry name" value="TRANSCRIPTIONAL REGULATORY PROTEIN TCTD"/>
    <property type="match status" value="1"/>
</dbReference>
<dbReference type="Proteomes" id="UP000177583">
    <property type="component" value="Unassembled WGS sequence"/>
</dbReference>
<organism evidence="6 7">
    <name type="scientific">Candidatus Lambdaproteobacteria bacterium RIFOXYD2_FULL_56_26</name>
    <dbReference type="NCBI Taxonomy" id="1817773"/>
    <lineage>
        <taxon>Bacteria</taxon>
        <taxon>Pseudomonadati</taxon>
        <taxon>Pseudomonadota</taxon>
        <taxon>Candidatus Lambdaproteobacteria</taxon>
    </lineage>
</organism>
<dbReference type="GO" id="GO:0005829">
    <property type="term" value="C:cytosol"/>
    <property type="evidence" value="ECO:0007669"/>
    <property type="project" value="TreeGrafter"/>
</dbReference>
<dbReference type="SMART" id="SM00448">
    <property type="entry name" value="REC"/>
    <property type="match status" value="1"/>
</dbReference>
<keyword evidence="4" id="KW-0597">Phosphoprotein</keyword>
<keyword evidence="2" id="KW-0238">DNA-binding</keyword>
<reference evidence="6 7" key="1">
    <citation type="journal article" date="2016" name="Nat. Commun.">
        <title>Thousands of microbial genomes shed light on interconnected biogeochemical processes in an aquifer system.</title>
        <authorList>
            <person name="Anantharaman K."/>
            <person name="Brown C.T."/>
            <person name="Hug L.A."/>
            <person name="Sharon I."/>
            <person name="Castelle C.J."/>
            <person name="Probst A.J."/>
            <person name="Thomas B.C."/>
            <person name="Singh A."/>
            <person name="Wilkins M.J."/>
            <person name="Karaoz U."/>
            <person name="Brodie E.L."/>
            <person name="Williams K.H."/>
            <person name="Hubbard S.S."/>
            <person name="Banfield J.F."/>
        </authorList>
    </citation>
    <scope>NUCLEOTIDE SEQUENCE [LARGE SCALE GENOMIC DNA]</scope>
</reference>
<accession>A0A1F6GRH7</accession>
<name>A0A1F6GRH7_9PROT</name>